<dbReference type="Proteomes" id="UP000593765">
    <property type="component" value="Chromosome"/>
</dbReference>
<keyword evidence="3" id="KW-1185">Reference proteome</keyword>
<protein>
    <recommendedName>
        <fullName evidence="4">AsmA-like C-terminal domain-containing protein</fullName>
    </recommendedName>
</protein>
<organism evidence="2 3">
    <name type="scientific">Humisphaera borealis</name>
    <dbReference type="NCBI Taxonomy" id="2807512"/>
    <lineage>
        <taxon>Bacteria</taxon>
        <taxon>Pseudomonadati</taxon>
        <taxon>Planctomycetota</taxon>
        <taxon>Phycisphaerae</taxon>
        <taxon>Tepidisphaerales</taxon>
        <taxon>Tepidisphaeraceae</taxon>
        <taxon>Humisphaera</taxon>
    </lineage>
</organism>
<dbReference type="PANTHER" id="PTHR30441:SF8">
    <property type="entry name" value="DUF748 DOMAIN-CONTAINING PROTEIN"/>
    <property type="match status" value="1"/>
</dbReference>
<proteinExistence type="predicted"/>
<dbReference type="PANTHER" id="PTHR30441">
    <property type="entry name" value="DUF748 DOMAIN-CONTAINING PROTEIN"/>
    <property type="match status" value="1"/>
</dbReference>
<name>A0A7M2X1F3_9BACT</name>
<dbReference type="KEGG" id="hbs:IPV69_09540"/>
<dbReference type="InterPro" id="IPR052894">
    <property type="entry name" value="AsmA-related"/>
</dbReference>
<feature type="compositionally biased region" description="Low complexity" evidence="1">
    <location>
        <begin position="1350"/>
        <end position="1363"/>
    </location>
</feature>
<feature type="region of interest" description="Disordered" evidence="1">
    <location>
        <begin position="375"/>
        <end position="394"/>
    </location>
</feature>
<dbReference type="RefSeq" id="WP_206294877.1">
    <property type="nucleotide sequence ID" value="NZ_CP063458.1"/>
</dbReference>
<reference evidence="2 3" key="1">
    <citation type="submission" date="2020-10" db="EMBL/GenBank/DDBJ databases">
        <title>Wide distribution of Phycisphaera-like planctomycetes from WD2101 soil group in peatlands and genome analysis of the first cultivated representative.</title>
        <authorList>
            <person name="Dedysh S.N."/>
            <person name="Beletsky A.V."/>
            <person name="Ivanova A."/>
            <person name="Kulichevskaya I.S."/>
            <person name="Suzina N.E."/>
            <person name="Philippov D.A."/>
            <person name="Rakitin A.L."/>
            <person name="Mardanov A.V."/>
            <person name="Ravin N.V."/>
        </authorList>
    </citation>
    <scope>NUCLEOTIDE SEQUENCE [LARGE SCALE GENOMIC DNA]</scope>
    <source>
        <strain evidence="2 3">M1803</strain>
    </source>
</reference>
<dbReference type="GO" id="GO:0090313">
    <property type="term" value="P:regulation of protein targeting to membrane"/>
    <property type="evidence" value="ECO:0007669"/>
    <property type="project" value="TreeGrafter"/>
</dbReference>
<evidence type="ECO:0000313" key="2">
    <source>
        <dbReference type="EMBL" id="QOV91577.1"/>
    </source>
</evidence>
<gene>
    <name evidence="2" type="ORF">IPV69_09540</name>
</gene>
<feature type="region of interest" description="Disordered" evidence="1">
    <location>
        <begin position="158"/>
        <end position="181"/>
    </location>
</feature>
<sequence>MSRYSLNPDRLFDRRWRAGHPFNPRTGRFRRVLMAALLALLCGVIWSYSYATDARRVRSMAESYLSELTGGRVTVEGASLSLFEGLRLDGVKVYVDAEWTRADGPPAADALLFSARTIVMQYDPAAVLKGEFRADRIIVEKPQVYLCHDVAENQWNYNRLGRTRRPQPKPQSTEPAPPPALPEILLRNARFEIAELHRGVANTLGHMAIDGQFTPQAPKDGSDQNRYGFVMQSRGLSDALGPLVTGTVHTSTGRIIAQLKQFEFGLDARAMLPTDVAEWWKRHELGGRIDVPVFEYTPGPKGRDARFRIETVLNGVTLTIPPEEWMSASEVVRRDDTRAAFTAMRSAFAIGGLQRAAPAASPGATLPVVSEASNPITPGTPVLPPKAGPDTGDTGRSAATGLAVNPADILSSHLESKAVQLRQVSGRFVFTENGIDVRNLAGRVENNLLEIDGHIDGYNPDATVSMRVASSASEDLHIPESPRYIWSLPHAVREFYTKTRPQGTCRLQLDVKRPTAGGAIEVGGHVELVDASFIFDEFPYPIRHTNGRIELTRDAANGQDWIVMKGVRGRGVPNGPNADRFLAVDGWIGPIGVGTPDPGGLIKVRIDDIATEPALRAAFPEDVREALALFDAPGKGLLPVFRGDALVEVYKDIGAPGLFKVRVDLDIKEADGMLVGFPYPLKRVSGKVRVREGYADIIDVRIPHPTADVRVHGIAAWKLPSNNFPLAPPNRRTDLKVTVRGLPIDDTLLSALPKESADWIAKTGITGLIDVDGVLLGGIGGEPYAPEGQGPALHYDLAIKLYDGKIRPRGSDFVVDQLTGRLHLTPEKLDLLELKGTRGGGLLSAIGQVAWGASPRSLLVATAQNLSLDKELYSLLPADAQGAWDEIRPTGTLDGEITYAGFVSPAESDSPATRPSSAGAQERVTVVDLNAPTTSRSTQPTALMLELPATAGRPAVSREIPLGTRGVLRPRDLSASIRTVPYPLEKVSGEVAISPDRVEFRQIAASHGKTKLTINGDGLLEPAPVWRLAITATDLPADAELRKALPDTLATMLDSVKAAGTLDVRLDKFVYRSRAIPEVASTTPAMPATTQPAGGPELEIVGRIGLTDVSMDAGVQLEKVNGAINLAAMIRGSRLDSLSGSLDVNSLEMGGRRVSGLAGQFAKPADSRDLSLSKIRATVGGGDLAGQVTISYPDDGPARYAVSLFLRNADIRELARENREDLSGTLTASLALEGAWGKQNIRRGRGDVVVNGKEMYRMPLMLGLMQVTNLALPISSPFSSGTARYSVDGQKVTFERIELRSNNVVMSGDGTLDFDTKQVRMTFVTDNPGAFKIPFLQDLWRARSRNFSAFRSAAPSRNPPSKTSRSEPSPRRSTKSSKATPRRRKSRVRLGGPLACDAANVRQGGPYNTRIKSTLAQGLAASFKPATGLPALSTSRAQPCQLFDSLITFRITTFVPFFRVWPDAFSASFSSERPSANLPSSLPLRKALPSSLLLQRTVTSLISSGATTYATA</sequence>
<dbReference type="GO" id="GO:0005886">
    <property type="term" value="C:plasma membrane"/>
    <property type="evidence" value="ECO:0007669"/>
    <property type="project" value="TreeGrafter"/>
</dbReference>
<evidence type="ECO:0000313" key="3">
    <source>
        <dbReference type="Proteomes" id="UP000593765"/>
    </source>
</evidence>
<accession>A0A7M2X1F3</accession>
<feature type="compositionally biased region" description="Basic residues" evidence="1">
    <location>
        <begin position="1372"/>
        <end position="1388"/>
    </location>
</feature>
<evidence type="ECO:0008006" key="4">
    <source>
        <dbReference type="Google" id="ProtNLM"/>
    </source>
</evidence>
<evidence type="ECO:0000256" key="1">
    <source>
        <dbReference type="SAM" id="MobiDB-lite"/>
    </source>
</evidence>
<dbReference type="EMBL" id="CP063458">
    <property type="protein sequence ID" value="QOV91577.1"/>
    <property type="molecule type" value="Genomic_DNA"/>
</dbReference>
<feature type="region of interest" description="Disordered" evidence="1">
    <location>
        <begin position="1350"/>
        <end position="1391"/>
    </location>
</feature>